<dbReference type="EMBL" id="RBNJ01007066">
    <property type="protein sequence ID" value="RUS28161.1"/>
    <property type="molecule type" value="Genomic_DNA"/>
</dbReference>
<protein>
    <recommendedName>
        <fullName evidence="3">ubiquitinyl hydrolase 1</fullName>
        <ecNumber evidence="3">3.4.19.12</ecNumber>
    </recommendedName>
</protein>
<keyword evidence="5" id="KW-0378">Hydrolase</keyword>
<sequence length="227" mass="25327">MHQDAHEFLNYLLNAIAENVEDYQRKIAAAEQQVRRERERSPSTNGATADTASVGGSTGSEESGQGGFGCRRHFVTQLFSIISHIDPIVDVGTPVIRGRILKRDKVFDVRNGMCRFWACRNEEHVGARVTSRDESFLDLSIDIDMNSSVTSCLRQFSASETLCHKDKYFCDDEDQKATKHSGIASETVQVSGTAAEVHQTHLPCCFPIRVEVVQYGGYEAIFNCFPE</sequence>
<comment type="caution">
    <text evidence="8">The sequence shown here is derived from an EMBL/GenBank/DDBJ whole genome shotgun (WGS) entry which is preliminary data.</text>
</comment>
<dbReference type="InterPro" id="IPR038765">
    <property type="entry name" value="Papain-like_cys_pep_sf"/>
</dbReference>
<name>A0A433QEW3_9FUNG</name>
<gene>
    <name evidence="8" type="ORF">BC938DRAFT_482227</name>
</gene>
<dbReference type="GO" id="GO:0004843">
    <property type="term" value="F:cysteine-type deubiquitinase activity"/>
    <property type="evidence" value="ECO:0007669"/>
    <property type="project" value="UniProtKB-EC"/>
</dbReference>
<feature type="region of interest" description="Disordered" evidence="6">
    <location>
        <begin position="31"/>
        <end position="66"/>
    </location>
</feature>
<dbReference type="InterPro" id="IPR028889">
    <property type="entry name" value="USP"/>
</dbReference>
<dbReference type="SUPFAM" id="SSF54001">
    <property type="entry name" value="Cysteine proteinases"/>
    <property type="match status" value="1"/>
</dbReference>
<accession>A0A433QEW3</accession>
<dbReference type="PANTHER" id="PTHR24006">
    <property type="entry name" value="UBIQUITIN CARBOXYL-TERMINAL HYDROLASE"/>
    <property type="match status" value="1"/>
</dbReference>
<evidence type="ECO:0000256" key="2">
    <source>
        <dbReference type="ARBA" id="ARBA00009085"/>
    </source>
</evidence>
<dbReference type="Proteomes" id="UP000274822">
    <property type="component" value="Unassembled WGS sequence"/>
</dbReference>
<feature type="compositionally biased region" description="Low complexity" evidence="6">
    <location>
        <begin position="53"/>
        <end position="63"/>
    </location>
</feature>
<evidence type="ECO:0000256" key="4">
    <source>
        <dbReference type="ARBA" id="ARBA00022670"/>
    </source>
</evidence>
<dbReference type="GO" id="GO:0005634">
    <property type="term" value="C:nucleus"/>
    <property type="evidence" value="ECO:0007669"/>
    <property type="project" value="TreeGrafter"/>
</dbReference>
<keyword evidence="4" id="KW-0645">Protease</keyword>
<feature type="compositionally biased region" description="Polar residues" evidence="6">
    <location>
        <begin position="42"/>
        <end position="51"/>
    </location>
</feature>
<evidence type="ECO:0000256" key="6">
    <source>
        <dbReference type="SAM" id="MobiDB-lite"/>
    </source>
</evidence>
<feature type="domain" description="USP" evidence="7">
    <location>
        <begin position="1"/>
        <end position="227"/>
    </location>
</feature>
<organism evidence="8 9">
    <name type="scientific">Jimgerdemannia flammicorona</name>
    <dbReference type="NCBI Taxonomy" id="994334"/>
    <lineage>
        <taxon>Eukaryota</taxon>
        <taxon>Fungi</taxon>
        <taxon>Fungi incertae sedis</taxon>
        <taxon>Mucoromycota</taxon>
        <taxon>Mucoromycotina</taxon>
        <taxon>Endogonomycetes</taxon>
        <taxon>Endogonales</taxon>
        <taxon>Endogonaceae</taxon>
        <taxon>Jimgerdemannia</taxon>
    </lineage>
</organism>
<evidence type="ECO:0000259" key="7">
    <source>
        <dbReference type="PROSITE" id="PS50235"/>
    </source>
</evidence>
<evidence type="ECO:0000256" key="1">
    <source>
        <dbReference type="ARBA" id="ARBA00000707"/>
    </source>
</evidence>
<comment type="catalytic activity">
    <reaction evidence="1">
        <text>Thiol-dependent hydrolysis of ester, thioester, amide, peptide and isopeptide bonds formed by the C-terminal Gly of ubiquitin (a 76-residue protein attached to proteins as an intracellular targeting signal).</text>
        <dbReference type="EC" id="3.4.19.12"/>
    </reaction>
</comment>
<dbReference type="GO" id="GO:0006508">
    <property type="term" value="P:proteolysis"/>
    <property type="evidence" value="ECO:0007669"/>
    <property type="project" value="UniProtKB-KW"/>
</dbReference>
<dbReference type="PANTHER" id="PTHR24006:SF733">
    <property type="entry name" value="RE52890P"/>
    <property type="match status" value="1"/>
</dbReference>
<evidence type="ECO:0000313" key="9">
    <source>
        <dbReference type="Proteomes" id="UP000274822"/>
    </source>
</evidence>
<reference evidence="8 9" key="1">
    <citation type="journal article" date="2018" name="New Phytol.">
        <title>Phylogenomics of Endogonaceae and evolution of mycorrhizas within Mucoromycota.</title>
        <authorList>
            <person name="Chang Y."/>
            <person name="Desiro A."/>
            <person name="Na H."/>
            <person name="Sandor L."/>
            <person name="Lipzen A."/>
            <person name="Clum A."/>
            <person name="Barry K."/>
            <person name="Grigoriev I.V."/>
            <person name="Martin F.M."/>
            <person name="Stajich J.E."/>
            <person name="Smith M.E."/>
            <person name="Bonito G."/>
            <person name="Spatafora J.W."/>
        </authorList>
    </citation>
    <scope>NUCLEOTIDE SEQUENCE [LARGE SCALE GENOMIC DNA]</scope>
    <source>
        <strain evidence="8 9">AD002</strain>
    </source>
</reference>
<dbReference type="GO" id="GO:0005829">
    <property type="term" value="C:cytosol"/>
    <property type="evidence" value="ECO:0007669"/>
    <property type="project" value="TreeGrafter"/>
</dbReference>
<dbReference type="InterPro" id="IPR050164">
    <property type="entry name" value="Peptidase_C19"/>
</dbReference>
<dbReference type="AlphaFoldDB" id="A0A433QEW3"/>
<dbReference type="PROSITE" id="PS50235">
    <property type="entry name" value="USP_3"/>
    <property type="match status" value="1"/>
</dbReference>
<evidence type="ECO:0000313" key="8">
    <source>
        <dbReference type="EMBL" id="RUS28161.1"/>
    </source>
</evidence>
<dbReference type="EC" id="3.4.19.12" evidence="3"/>
<dbReference type="Gene3D" id="3.90.70.10">
    <property type="entry name" value="Cysteine proteinases"/>
    <property type="match status" value="1"/>
</dbReference>
<evidence type="ECO:0000256" key="3">
    <source>
        <dbReference type="ARBA" id="ARBA00012759"/>
    </source>
</evidence>
<comment type="similarity">
    <text evidence="2">Belongs to the peptidase C19 family.</text>
</comment>
<keyword evidence="9" id="KW-1185">Reference proteome</keyword>
<evidence type="ECO:0000256" key="5">
    <source>
        <dbReference type="ARBA" id="ARBA00022801"/>
    </source>
</evidence>
<dbReference type="GO" id="GO:0016579">
    <property type="term" value="P:protein deubiquitination"/>
    <property type="evidence" value="ECO:0007669"/>
    <property type="project" value="TreeGrafter"/>
</dbReference>
<proteinExistence type="inferred from homology"/>